<evidence type="ECO:0000313" key="8">
    <source>
        <dbReference type="Ensembl" id="ENSEBUP00000025210.1"/>
    </source>
</evidence>
<feature type="transmembrane region" description="Helical" evidence="7">
    <location>
        <begin position="166"/>
        <end position="187"/>
    </location>
</feature>
<keyword evidence="5 7" id="KW-0472">Membrane</keyword>
<sequence length="211" mass="23375">MSEQKNNHSTENKAPPPYTPAVYGQQGYYDGGQQWASYNYGPPVPTGYPPMMHPPTMHPPGFQPEPCWPNPGLVPTAPPPAMAYPQPHPPAGYPFPEAPNIVSQQVVSIAQHHHPVQMEEPKDYMAWSIFSLLCCNFMCGVPAIIFSCLVASNRHAPEAKPYSKTALWLNIISLSLGVITWGCGIILHSGRKERNYTCIISHNCFHINNDN</sequence>
<evidence type="ECO:0000256" key="2">
    <source>
        <dbReference type="ARBA" id="ARBA00006843"/>
    </source>
</evidence>
<dbReference type="PANTHER" id="PTHR14948">
    <property type="entry name" value="NG5"/>
    <property type="match status" value="1"/>
</dbReference>
<evidence type="ECO:0000313" key="9">
    <source>
        <dbReference type="Proteomes" id="UP000694388"/>
    </source>
</evidence>
<dbReference type="InterPro" id="IPR051423">
    <property type="entry name" value="CD225/Dispanin"/>
</dbReference>
<evidence type="ECO:0000256" key="1">
    <source>
        <dbReference type="ARBA" id="ARBA00004370"/>
    </source>
</evidence>
<feature type="compositionally biased region" description="Basic and acidic residues" evidence="6">
    <location>
        <begin position="1"/>
        <end position="11"/>
    </location>
</feature>
<dbReference type="PANTHER" id="PTHR14948:SF44">
    <property type="entry name" value="PROLINE-RICH TRANSMEMBRANE PROTEIN 1-LIKE"/>
    <property type="match status" value="1"/>
</dbReference>
<dbReference type="AlphaFoldDB" id="A0A8C4R5X8"/>
<dbReference type="Proteomes" id="UP000694388">
    <property type="component" value="Unplaced"/>
</dbReference>
<dbReference type="Ensembl" id="ENSEBUT00000025786.1">
    <property type="protein sequence ID" value="ENSEBUP00000025210.1"/>
    <property type="gene ID" value="ENSEBUG00000015546.1"/>
</dbReference>
<name>A0A8C4R5X8_EPTBU</name>
<dbReference type="GeneTree" id="ENSGT00930000152999"/>
<evidence type="ECO:0000256" key="7">
    <source>
        <dbReference type="SAM" id="Phobius"/>
    </source>
</evidence>
<comment type="subcellular location">
    <subcellularLocation>
        <location evidence="1">Membrane</location>
    </subcellularLocation>
</comment>
<accession>A0A8C4R5X8</accession>
<keyword evidence="9" id="KW-1185">Reference proteome</keyword>
<organism evidence="8 9">
    <name type="scientific">Eptatretus burgeri</name>
    <name type="common">Inshore hagfish</name>
    <dbReference type="NCBI Taxonomy" id="7764"/>
    <lineage>
        <taxon>Eukaryota</taxon>
        <taxon>Metazoa</taxon>
        <taxon>Chordata</taxon>
        <taxon>Craniata</taxon>
        <taxon>Vertebrata</taxon>
        <taxon>Cyclostomata</taxon>
        <taxon>Myxini</taxon>
        <taxon>Myxiniformes</taxon>
        <taxon>Myxinidae</taxon>
        <taxon>Eptatretinae</taxon>
        <taxon>Eptatretus</taxon>
    </lineage>
</organism>
<reference evidence="8" key="1">
    <citation type="submission" date="2025-08" db="UniProtKB">
        <authorList>
            <consortium name="Ensembl"/>
        </authorList>
    </citation>
    <scope>IDENTIFICATION</scope>
</reference>
<keyword evidence="4 7" id="KW-1133">Transmembrane helix</keyword>
<dbReference type="Pfam" id="PF04505">
    <property type="entry name" value="CD225"/>
    <property type="match status" value="1"/>
</dbReference>
<comment type="similarity">
    <text evidence="2">Belongs to the CD225/Dispanin family.</text>
</comment>
<feature type="transmembrane region" description="Helical" evidence="7">
    <location>
        <begin position="124"/>
        <end position="146"/>
    </location>
</feature>
<evidence type="ECO:0000256" key="4">
    <source>
        <dbReference type="ARBA" id="ARBA00022989"/>
    </source>
</evidence>
<evidence type="ECO:0000256" key="3">
    <source>
        <dbReference type="ARBA" id="ARBA00022692"/>
    </source>
</evidence>
<proteinExistence type="inferred from homology"/>
<reference evidence="8" key="2">
    <citation type="submission" date="2025-09" db="UniProtKB">
        <authorList>
            <consortium name="Ensembl"/>
        </authorList>
    </citation>
    <scope>IDENTIFICATION</scope>
</reference>
<keyword evidence="3 7" id="KW-0812">Transmembrane</keyword>
<dbReference type="GO" id="GO:0016020">
    <property type="term" value="C:membrane"/>
    <property type="evidence" value="ECO:0007669"/>
    <property type="project" value="UniProtKB-SubCell"/>
</dbReference>
<dbReference type="InterPro" id="IPR007593">
    <property type="entry name" value="CD225/Dispanin_fam"/>
</dbReference>
<protein>
    <submittedName>
        <fullName evidence="8">Uncharacterized protein</fullName>
    </submittedName>
</protein>
<evidence type="ECO:0000256" key="6">
    <source>
        <dbReference type="SAM" id="MobiDB-lite"/>
    </source>
</evidence>
<feature type="region of interest" description="Disordered" evidence="6">
    <location>
        <begin position="1"/>
        <end position="24"/>
    </location>
</feature>
<evidence type="ECO:0000256" key="5">
    <source>
        <dbReference type="ARBA" id="ARBA00023136"/>
    </source>
</evidence>